<protein>
    <submittedName>
        <fullName evidence="1">Uncharacterized protein</fullName>
    </submittedName>
</protein>
<sequence>MLTRSDRLCVGRPVMQVATLPKACVYWEGSGRRCRQNTRCTAAGSADSYKRMQSSKVNDSWDYAKSNIVTMKTGWQMHVLRMFAESGAQAQGWPGLCTSEQVLIHSIKMAVSPLSNHQDTFNPSAFCTDIWYVHPNGCFTRAHAASRGYIHWFLVLH</sequence>
<reference evidence="1" key="1">
    <citation type="journal article" date="2020" name="Stud. Mycol.">
        <title>101 Dothideomycetes genomes: a test case for predicting lifestyles and emergence of pathogens.</title>
        <authorList>
            <person name="Haridas S."/>
            <person name="Albert R."/>
            <person name="Binder M."/>
            <person name="Bloem J."/>
            <person name="Labutti K."/>
            <person name="Salamov A."/>
            <person name="Andreopoulos B."/>
            <person name="Baker S."/>
            <person name="Barry K."/>
            <person name="Bills G."/>
            <person name="Bluhm B."/>
            <person name="Cannon C."/>
            <person name="Castanera R."/>
            <person name="Culley D."/>
            <person name="Daum C."/>
            <person name="Ezra D."/>
            <person name="Gonzalez J."/>
            <person name="Henrissat B."/>
            <person name="Kuo A."/>
            <person name="Liang C."/>
            <person name="Lipzen A."/>
            <person name="Lutzoni F."/>
            <person name="Magnuson J."/>
            <person name="Mondo S."/>
            <person name="Nolan M."/>
            <person name="Ohm R."/>
            <person name="Pangilinan J."/>
            <person name="Park H.-J."/>
            <person name="Ramirez L."/>
            <person name="Alfaro M."/>
            <person name="Sun H."/>
            <person name="Tritt A."/>
            <person name="Yoshinaga Y."/>
            <person name="Zwiers L.-H."/>
            <person name="Turgeon B."/>
            <person name="Goodwin S."/>
            <person name="Spatafora J."/>
            <person name="Crous P."/>
            <person name="Grigoriev I."/>
        </authorList>
    </citation>
    <scope>NUCLEOTIDE SEQUENCE</scope>
    <source>
        <strain evidence="1">CBS 116435</strain>
    </source>
</reference>
<evidence type="ECO:0000313" key="1">
    <source>
        <dbReference type="EMBL" id="KAF2723547.1"/>
    </source>
</evidence>
<keyword evidence="2" id="KW-1185">Reference proteome</keyword>
<proteinExistence type="predicted"/>
<dbReference type="EMBL" id="MU003776">
    <property type="protein sequence ID" value="KAF2723547.1"/>
    <property type="molecule type" value="Genomic_DNA"/>
</dbReference>
<dbReference type="Proteomes" id="UP000799441">
    <property type="component" value="Unassembled WGS sequence"/>
</dbReference>
<dbReference type="AlphaFoldDB" id="A0A9P4QF44"/>
<evidence type="ECO:0000313" key="2">
    <source>
        <dbReference type="Proteomes" id="UP000799441"/>
    </source>
</evidence>
<name>A0A9P4QF44_9PEZI</name>
<comment type="caution">
    <text evidence="1">The sequence shown here is derived from an EMBL/GenBank/DDBJ whole genome shotgun (WGS) entry which is preliminary data.</text>
</comment>
<accession>A0A9P4QF44</accession>
<gene>
    <name evidence="1" type="ORF">K431DRAFT_24229</name>
</gene>
<organism evidence="1 2">
    <name type="scientific">Polychaeton citri CBS 116435</name>
    <dbReference type="NCBI Taxonomy" id="1314669"/>
    <lineage>
        <taxon>Eukaryota</taxon>
        <taxon>Fungi</taxon>
        <taxon>Dikarya</taxon>
        <taxon>Ascomycota</taxon>
        <taxon>Pezizomycotina</taxon>
        <taxon>Dothideomycetes</taxon>
        <taxon>Dothideomycetidae</taxon>
        <taxon>Capnodiales</taxon>
        <taxon>Capnodiaceae</taxon>
        <taxon>Polychaeton</taxon>
    </lineage>
</organism>